<dbReference type="AlphaFoldDB" id="A0A5C6AP97"/>
<sequence length="65" mass="7145">MGRKTPGSAVEPIAYWLVALVRVGDLMSVGRWALLPVCVLNVGQEWPTYDQINKPLARRVSPVIG</sequence>
<dbReference type="EMBL" id="SJPN01000005">
    <property type="protein sequence ID" value="TWU00936.1"/>
    <property type="molecule type" value="Genomic_DNA"/>
</dbReference>
<name>A0A5C6AP97_9BACT</name>
<protein>
    <submittedName>
        <fullName evidence="1">Uncharacterized protein</fullName>
    </submittedName>
</protein>
<reference evidence="1 2" key="1">
    <citation type="submission" date="2019-02" db="EMBL/GenBank/DDBJ databases">
        <title>Deep-cultivation of Planctomycetes and their phenomic and genomic characterization uncovers novel biology.</title>
        <authorList>
            <person name="Wiegand S."/>
            <person name="Jogler M."/>
            <person name="Boedeker C."/>
            <person name="Pinto D."/>
            <person name="Vollmers J."/>
            <person name="Rivas-Marin E."/>
            <person name="Kohn T."/>
            <person name="Peeters S.H."/>
            <person name="Heuer A."/>
            <person name="Rast P."/>
            <person name="Oberbeckmann S."/>
            <person name="Bunk B."/>
            <person name="Jeske O."/>
            <person name="Meyerdierks A."/>
            <person name="Storesund J.E."/>
            <person name="Kallscheuer N."/>
            <person name="Luecker S."/>
            <person name="Lage O.M."/>
            <person name="Pohl T."/>
            <person name="Merkel B.J."/>
            <person name="Hornburger P."/>
            <person name="Mueller R.-W."/>
            <person name="Bruemmer F."/>
            <person name="Labrenz M."/>
            <person name="Spormann A.M."/>
            <person name="Op Den Camp H."/>
            <person name="Overmann J."/>
            <person name="Amann R."/>
            <person name="Jetten M.S.M."/>
            <person name="Mascher T."/>
            <person name="Medema M.H."/>
            <person name="Devos D.P."/>
            <person name="Kaster A.-K."/>
            <person name="Ovreas L."/>
            <person name="Rohde M."/>
            <person name="Galperin M.Y."/>
            <person name="Jogler C."/>
        </authorList>
    </citation>
    <scope>NUCLEOTIDE SEQUENCE [LARGE SCALE GENOMIC DNA]</scope>
    <source>
        <strain evidence="1 2">Pla52n</strain>
    </source>
</reference>
<dbReference type="Proteomes" id="UP000320176">
    <property type="component" value="Unassembled WGS sequence"/>
</dbReference>
<organism evidence="1 2">
    <name type="scientific">Stieleria varia</name>
    <dbReference type="NCBI Taxonomy" id="2528005"/>
    <lineage>
        <taxon>Bacteria</taxon>
        <taxon>Pseudomonadati</taxon>
        <taxon>Planctomycetota</taxon>
        <taxon>Planctomycetia</taxon>
        <taxon>Pirellulales</taxon>
        <taxon>Pirellulaceae</taxon>
        <taxon>Stieleria</taxon>
    </lineage>
</organism>
<comment type="caution">
    <text evidence="1">The sequence shown here is derived from an EMBL/GenBank/DDBJ whole genome shotgun (WGS) entry which is preliminary data.</text>
</comment>
<keyword evidence="2" id="KW-1185">Reference proteome</keyword>
<accession>A0A5C6AP97</accession>
<gene>
    <name evidence="1" type="ORF">Pla52n_43060</name>
</gene>
<proteinExistence type="predicted"/>
<evidence type="ECO:0000313" key="1">
    <source>
        <dbReference type="EMBL" id="TWU00936.1"/>
    </source>
</evidence>
<evidence type="ECO:0000313" key="2">
    <source>
        <dbReference type="Proteomes" id="UP000320176"/>
    </source>
</evidence>